<organism evidence="1 2">
    <name type="scientific">Claviceps pusilla</name>
    <dbReference type="NCBI Taxonomy" id="123648"/>
    <lineage>
        <taxon>Eukaryota</taxon>
        <taxon>Fungi</taxon>
        <taxon>Dikarya</taxon>
        <taxon>Ascomycota</taxon>
        <taxon>Pezizomycotina</taxon>
        <taxon>Sordariomycetes</taxon>
        <taxon>Hypocreomycetidae</taxon>
        <taxon>Hypocreales</taxon>
        <taxon>Clavicipitaceae</taxon>
        <taxon>Claviceps</taxon>
    </lineage>
</organism>
<proteinExistence type="predicted"/>
<sequence length="176" mass="19393">MASTNTKLIQLVNPTESTKMVSCANGNLYAVLNDDSTNDFCFGQWETTKKHSVVVHDAVHRPMYYYRDTMSALGVSRLRVSDASDVPHTAVAVALVPLRDPEDKKQPLKLHVAVDPSSEVYYPVVCDFVDQNMASKVFLVRDPVHGPEILQRSDVVYSVTGGPVTECNVLALKAKV</sequence>
<accession>A0A9P7N438</accession>
<protein>
    <submittedName>
        <fullName evidence="1">Uncharacterized protein</fullName>
    </submittedName>
</protein>
<dbReference type="EMBL" id="SRPW01003871">
    <property type="protein sequence ID" value="KAG5985913.1"/>
    <property type="molecule type" value="Genomic_DNA"/>
</dbReference>
<reference evidence="1" key="1">
    <citation type="journal article" date="2020" name="bioRxiv">
        <title>Whole genome comparisons of ergot fungi reveals the divergence and evolution of species within the genus Claviceps are the result of varying mechanisms driving genome evolution and host range expansion.</title>
        <authorList>
            <person name="Wyka S.A."/>
            <person name="Mondo S.J."/>
            <person name="Liu M."/>
            <person name="Dettman J."/>
            <person name="Nalam V."/>
            <person name="Broders K.D."/>
        </authorList>
    </citation>
    <scope>NUCLEOTIDE SEQUENCE</scope>
    <source>
        <strain evidence="1">CCC 602</strain>
    </source>
</reference>
<dbReference type="Proteomes" id="UP000748025">
    <property type="component" value="Unassembled WGS sequence"/>
</dbReference>
<dbReference type="AlphaFoldDB" id="A0A9P7N438"/>
<comment type="caution">
    <text evidence="1">The sequence shown here is derived from an EMBL/GenBank/DDBJ whole genome shotgun (WGS) entry which is preliminary data.</text>
</comment>
<dbReference type="OrthoDB" id="160645at2759"/>
<evidence type="ECO:0000313" key="2">
    <source>
        <dbReference type="Proteomes" id="UP000748025"/>
    </source>
</evidence>
<gene>
    <name evidence="1" type="ORF">E4U43_005800</name>
</gene>
<evidence type="ECO:0000313" key="1">
    <source>
        <dbReference type="EMBL" id="KAG5985913.1"/>
    </source>
</evidence>
<keyword evidence="2" id="KW-1185">Reference proteome</keyword>
<name>A0A9P7N438_9HYPO</name>